<sequence length="380" mass="41055">MSYTDNTVSAAHLKADAPQPEDDRKPGSPTDLSKHSWGFIAGKTFREFLSDQCTDLAAALTYYAVLAIAPALLALVSILGLVGNSEQIVDNLMNVLEDFVPANAAKTIEPVVEQVTGSSAAGLAFVTGLVVALWSASGYVNAFSRAMNRIYQIDEGRPIWKLRPIMLLITLVTLVLVALIGLMLVASGPVASAIGAFIGLSDQTLTVWNIAKWPVVLLLVVLVIAILYYGTPNVRQPKFRWLSVGAFVAILVWALASVGFGFYVSKFSSYDATYGALAGVIVFLLWLWITNLALLFGAELDAEIERGRELQAGIVAEETIQLPPRDTSASEKKAEKAQEDVERGRALRERSGVDADPDAEHRVGNRRASETTTNETTTND</sequence>
<evidence type="ECO:0000256" key="1">
    <source>
        <dbReference type="ARBA" id="ARBA00004651"/>
    </source>
</evidence>
<evidence type="ECO:0000256" key="2">
    <source>
        <dbReference type="ARBA" id="ARBA00022475"/>
    </source>
</evidence>
<reference evidence="8 9" key="1">
    <citation type="submission" date="2017-10" db="EMBL/GenBank/DDBJ databases">
        <title>Sequencing the genomes of 1000 actinobacteria strains.</title>
        <authorList>
            <person name="Klenk H.-P."/>
        </authorList>
    </citation>
    <scope>NUCLEOTIDE SEQUENCE [LARGE SCALE GENOMIC DNA]</scope>
    <source>
        <strain evidence="8 9">DSM 18966</strain>
    </source>
</reference>
<feature type="transmembrane region" description="Helical" evidence="7">
    <location>
        <begin position="241"/>
        <end position="264"/>
    </location>
</feature>
<evidence type="ECO:0000256" key="6">
    <source>
        <dbReference type="SAM" id="MobiDB-lite"/>
    </source>
</evidence>
<comment type="subcellular location">
    <subcellularLocation>
        <location evidence="1">Cell membrane</location>
        <topology evidence="1">Multi-pass membrane protein</topology>
    </subcellularLocation>
</comment>
<feature type="region of interest" description="Disordered" evidence="6">
    <location>
        <begin position="324"/>
        <end position="380"/>
    </location>
</feature>
<dbReference type="PANTHER" id="PTHR30213">
    <property type="entry name" value="INNER MEMBRANE PROTEIN YHJD"/>
    <property type="match status" value="1"/>
</dbReference>
<keyword evidence="9" id="KW-1185">Reference proteome</keyword>
<accession>A0A2A9E655</accession>
<dbReference type="Proteomes" id="UP000225548">
    <property type="component" value="Unassembled WGS sequence"/>
</dbReference>
<dbReference type="AlphaFoldDB" id="A0A2A9E655"/>
<keyword evidence="4 7" id="KW-1133">Transmembrane helix</keyword>
<feature type="compositionally biased region" description="Low complexity" evidence="6">
    <location>
        <begin position="370"/>
        <end position="380"/>
    </location>
</feature>
<proteinExistence type="predicted"/>
<evidence type="ECO:0000256" key="4">
    <source>
        <dbReference type="ARBA" id="ARBA00022989"/>
    </source>
</evidence>
<feature type="transmembrane region" description="Helical" evidence="7">
    <location>
        <begin position="120"/>
        <end position="144"/>
    </location>
</feature>
<organism evidence="8 9">
    <name type="scientific">Sanguibacter antarcticus</name>
    <dbReference type="NCBI Taxonomy" id="372484"/>
    <lineage>
        <taxon>Bacteria</taxon>
        <taxon>Bacillati</taxon>
        <taxon>Actinomycetota</taxon>
        <taxon>Actinomycetes</taxon>
        <taxon>Micrococcales</taxon>
        <taxon>Sanguibacteraceae</taxon>
        <taxon>Sanguibacter</taxon>
    </lineage>
</organism>
<keyword evidence="5 7" id="KW-0472">Membrane</keyword>
<keyword evidence="3 7" id="KW-0812">Transmembrane</keyword>
<gene>
    <name evidence="8" type="ORF">ATL42_2451</name>
</gene>
<feature type="transmembrane region" description="Helical" evidence="7">
    <location>
        <begin position="60"/>
        <end position="83"/>
    </location>
</feature>
<feature type="transmembrane region" description="Helical" evidence="7">
    <location>
        <begin position="165"/>
        <end position="198"/>
    </location>
</feature>
<protein>
    <submittedName>
        <fullName evidence="8">Membrane protein</fullName>
    </submittedName>
</protein>
<dbReference type="OrthoDB" id="9781030at2"/>
<dbReference type="GO" id="GO:0005886">
    <property type="term" value="C:plasma membrane"/>
    <property type="evidence" value="ECO:0007669"/>
    <property type="project" value="UniProtKB-SubCell"/>
</dbReference>
<feature type="compositionally biased region" description="Basic and acidic residues" evidence="6">
    <location>
        <begin position="328"/>
        <end position="369"/>
    </location>
</feature>
<dbReference type="PANTHER" id="PTHR30213:SF0">
    <property type="entry name" value="UPF0761 MEMBRANE PROTEIN YIHY"/>
    <property type="match status" value="1"/>
</dbReference>
<dbReference type="EMBL" id="PDJG01000001">
    <property type="protein sequence ID" value="PFG34537.1"/>
    <property type="molecule type" value="Genomic_DNA"/>
</dbReference>
<name>A0A2A9E655_9MICO</name>
<comment type="caution">
    <text evidence="8">The sequence shown here is derived from an EMBL/GenBank/DDBJ whole genome shotgun (WGS) entry which is preliminary data.</text>
</comment>
<evidence type="ECO:0000256" key="3">
    <source>
        <dbReference type="ARBA" id="ARBA00022692"/>
    </source>
</evidence>
<dbReference type="NCBIfam" id="TIGR00765">
    <property type="entry name" value="yihY_not_rbn"/>
    <property type="match status" value="1"/>
</dbReference>
<keyword evidence="2" id="KW-1003">Cell membrane</keyword>
<dbReference type="Pfam" id="PF03631">
    <property type="entry name" value="Virul_fac_BrkB"/>
    <property type="match status" value="1"/>
</dbReference>
<dbReference type="InterPro" id="IPR017039">
    <property type="entry name" value="Virul_fac_BrkB"/>
</dbReference>
<feature type="transmembrane region" description="Helical" evidence="7">
    <location>
        <begin position="276"/>
        <end position="298"/>
    </location>
</feature>
<evidence type="ECO:0000313" key="8">
    <source>
        <dbReference type="EMBL" id="PFG34537.1"/>
    </source>
</evidence>
<evidence type="ECO:0000256" key="7">
    <source>
        <dbReference type="SAM" id="Phobius"/>
    </source>
</evidence>
<evidence type="ECO:0000313" key="9">
    <source>
        <dbReference type="Proteomes" id="UP000225548"/>
    </source>
</evidence>
<feature type="transmembrane region" description="Helical" evidence="7">
    <location>
        <begin position="210"/>
        <end position="229"/>
    </location>
</feature>
<dbReference type="RefSeq" id="WP_098455555.1">
    <property type="nucleotide sequence ID" value="NZ_PDJG01000001.1"/>
</dbReference>
<feature type="region of interest" description="Disordered" evidence="6">
    <location>
        <begin position="1"/>
        <end position="31"/>
    </location>
</feature>
<evidence type="ECO:0000256" key="5">
    <source>
        <dbReference type="ARBA" id="ARBA00023136"/>
    </source>
</evidence>